<feature type="coiled-coil region" evidence="6">
    <location>
        <begin position="429"/>
        <end position="488"/>
    </location>
</feature>
<accession>A0A1Z5KHT1</accession>
<keyword evidence="2 5" id="KW-0067">ATP-binding</keyword>
<feature type="domain" description="Kinesin motor" evidence="8">
    <location>
        <begin position="73"/>
        <end position="420"/>
    </location>
</feature>
<feature type="compositionally biased region" description="Polar residues" evidence="7">
    <location>
        <begin position="1"/>
        <end position="20"/>
    </location>
</feature>
<evidence type="ECO:0000256" key="4">
    <source>
        <dbReference type="ARBA" id="ARBA00023175"/>
    </source>
</evidence>
<dbReference type="Proteomes" id="UP000198406">
    <property type="component" value="Unassembled WGS sequence"/>
</dbReference>
<proteinExistence type="inferred from homology"/>
<dbReference type="SMART" id="SM00129">
    <property type="entry name" value="KISc"/>
    <property type="match status" value="1"/>
</dbReference>
<dbReference type="GO" id="GO:0007018">
    <property type="term" value="P:microtubule-based movement"/>
    <property type="evidence" value="ECO:0007669"/>
    <property type="project" value="InterPro"/>
</dbReference>
<feature type="binding site" evidence="5">
    <location>
        <begin position="164"/>
        <end position="171"/>
    </location>
    <ligand>
        <name>ATP</name>
        <dbReference type="ChEBI" id="CHEBI:30616"/>
    </ligand>
</feature>
<dbReference type="InterPro" id="IPR027417">
    <property type="entry name" value="P-loop_NTPase"/>
</dbReference>
<dbReference type="PRINTS" id="PR00380">
    <property type="entry name" value="KINESINHEAVY"/>
</dbReference>
<evidence type="ECO:0000256" key="5">
    <source>
        <dbReference type="PROSITE-ProRule" id="PRU00283"/>
    </source>
</evidence>
<dbReference type="PROSITE" id="PS50067">
    <property type="entry name" value="KINESIN_MOTOR_2"/>
    <property type="match status" value="1"/>
</dbReference>
<dbReference type="PROSITE" id="PS00411">
    <property type="entry name" value="KINESIN_MOTOR_1"/>
    <property type="match status" value="1"/>
</dbReference>
<dbReference type="InterPro" id="IPR001752">
    <property type="entry name" value="Kinesin_motor_dom"/>
</dbReference>
<evidence type="ECO:0000256" key="1">
    <source>
        <dbReference type="ARBA" id="ARBA00022741"/>
    </source>
</evidence>
<dbReference type="OrthoDB" id="3176171at2759"/>
<sequence>MSSIPQRRTVLGESSVNSNEMNHHHSSPSKKSLIPGARKTNIPDNKASLLVRKSKVDTVSKSGGTVDISNVPGLQVAVRVRPLNSSEQQRGRVWKALNKYSSITQTTRDGEPLAKSERVIGKTFFTYDKSFGENTSTDMVYESVAKGIVHSVLTGVNGTVFAYGQTSSGKTYTMQGAGSIADGAKPGAGGIIHMAAKDIFRQIAMTRDRSFVVKTSFLEIYNEEVRDLLSADDKTLSIRENGQKGVFVECTEETVSDAKSLVDVIHRGEQARVVASTAMNERSSRSHTIIRITVESSSKFEDKENVSTTGLEYDTIRHSTLSLVDLAGSESVRLTGATADRQKEGGMINQSLLALSRVVSALGSSNQSFVNFRDSKLTRILQSTLSGNSKISFICCITPSEGCLEETRSTLQFASRAKRVKVQAEVNEVVNDSATIERLQRQLTSVQQEAQKNEAENRQKLAMALLESKNAQRDLELAETKNKKVQELIANGEHFFGGAMDTTRVSNSKRRLSEADVLGTPKKAMTEVAEPPSDTRAYKLSRVTKETTADIELLLATLRAKDQRLEERQGKLSEILLVLQSADQELREALGENELLSAQDERSRLEISSLNSKIQVLKAELASQDEALKRKESSLQTVNDSWQKEISLRNAVEQDVERLTREARDLQEQLDIVNKQIEAAATVFEEKLSLASQQMKHLEEEKTAIEAQFAQKQERLTELSNKLVESDEMLRQTRVLLFDAGFERDQLLSRNQQCSLLISELQQSVAEYETNLAHMVVALRTVREELCEQADRNQALEDEINALEASETSLKNELVKLKSELEHMCTQNASLEEEVASSNAGLKSLHEKVLHQDLLIEDLNQKAEKYDKAVLECKEASTALAKAEDFVSLVKKELDEQTSQSKQLTMELENSRAIMDDLRSAMYDKDQMVNELKQSLTSVQNDMKAIDEQLIVFREENAYLKDAAAHSQDTISGLEQKQAEAELRSESLEVSLAQLNIIEQRLRAELDFKATEHLKLVSDYECKEKEMREAMRILENMRTEYASIKAENGEKQEQLVRLERENIVLQKELSEQSNVVTELKSSKSTLEEELKARAAEMEERNGLNEVLRARLQEYSDLDAQLQREREAQEISAANHEGTISALETQLSDAMAKVRRLEQEIEEAHASEAKLRSEISENSNIIEELRNQGQSFESVLSDKESELTLIGKHLDESRNEVAQLHEMMDTCNKRCTELEALVADQATKIEMQSVVQKEQASNLEPIAETIAIDASPIISFTPFPPEQASCEVSSVVSGVKCCDETTTWTCRLCNKEDDAIDLELSEKGYAFNWLCRDASASHLRALAIDHAEKEGHEVLWNFAKKDSIDEEVCGLSRGASGARWSLLQAADISTYEEFRNDVSWPPKLPSGLIAYSVKRFARAEGVLLQASAHMFKKINGGKAVTKGDNVRDDCRTVLQVHYQAIVRAIKRNWTAIQAMSSQEVYVRIQDILIGGHYRETVLYVPSDDDAEQIFRS</sequence>
<feature type="coiled-coil region" evidence="6">
    <location>
        <begin position="793"/>
        <end position="876"/>
    </location>
</feature>
<dbReference type="InParanoid" id="A0A1Z5KHT1"/>
<keyword evidence="4 5" id="KW-0505">Motor protein</keyword>
<name>A0A1Z5KHT1_FISSO</name>
<comment type="caution">
    <text evidence="9">The sequence shown here is derived from an EMBL/GenBank/DDBJ whole genome shotgun (WGS) entry which is preliminary data.</text>
</comment>
<dbReference type="SUPFAM" id="SSF52540">
    <property type="entry name" value="P-loop containing nucleoside triphosphate hydrolases"/>
    <property type="match status" value="1"/>
</dbReference>
<dbReference type="Gene3D" id="3.40.850.10">
    <property type="entry name" value="Kinesin motor domain"/>
    <property type="match status" value="1"/>
</dbReference>
<dbReference type="InterPro" id="IPR036961">
    <property type="entry name" value="Kinesin_motor_dom_sf"/>
</dbReference>
<keyword evidence="3 6" id="KW-0175">Coiled coil</keyword>
<evidence type="ECO:0000256" key="7">
    <source>
        <dbReference type="SAM" id="MobiDB-lite"/>
    </source>
</evidence>
<evidence type="ECO:0000313" key="9">
    <source>
        <dbReference type="EMBL" id="GAX25796.1"/>
    </source>
</evidence>
<organism evidence="9 10">
    <name type="scientific">Fistulifera solaris</name>
    <name type="common">Oleaginous diatom</name>
    <dbReference type="NCBI Taxonomy" id="1519565"/>
    <lineage>
        <taxon>Eukaryota</taxon>
        <taxon>Sar</taxon>
        <taxon>Stramenopiles</taxon>
        <taxon>Ochrophyta</taxon>
        <taxon>Bacillariophyta</taxon>
        <taxon>Bacillariophyceae</taxon>
        <taxon>Bacillariophycidae</taxon>
        <taxon>Naviculales</taxon>
        <taxon>Naviculaceae</taxon>
        <taxon>Fistulifera</taxon>
    </lineage>
</organism>
<feature type="region of interest" description="Disordered" evidence="7">
    <location>
        <begin position="1"/>
        <end position="41"/>
    </location>
</feature>
<keyword evidence="1 5" id="KW-0547">Nucleotide-binding</keyword>
<dbReference type="Pfam" id="PF00225">
    <property type="entry name" value="Kinesin"/>
    <property type="match status" value="1"/>
</dbReference>
<feature type="coiled-coil region" evidence="6">
    <location>
        <begin position="579"/>
        <end position="722"/>
    </location>
</feature>
<reference evidence="9 10" key="1">
    <citation type="journal article" date="2015" name="Plant Cell">
        <title>Oil accumulation by the oleaginous diatom Fistulifera solaris as revealed by the genome and transcriptome.</title>
        <authorList>
            <person name="Tanaka T."/>
            <person name="Maeda Y."/>
            <person name="Veluchamy A."/>
            <person name="Tanaka M."/>
            <person name="Abida H."/>
            <person name="Marechal E."/>
            <person name="Bowler C."/>
            <person name="Muto M."/>
            <person name="Sunaga Y."/>
            <person name="Tanaka M."/>
            <person name="Yoshino T."/>
            <person name="Taniguchi T."/>
            <person name="Fukuda Y."/>
            <person name="Nemoto M."/>
            <person name="Matsumoto M."/>
            <person name="Wong P.S."/>
            <person name="Aburatani S."/>
            <person name="Fujibuchi W."/>
        </authorList>
    </citation>
    <scope>NUCLEOTIDE SEQUENCE [LARGE SCALE GENOMIC DNA]</scope>
    <source>
        <strain evidence="9 10">JPCC DA0580</strain>
    </source>
</reference>
<feature type="coiled-coil region" evidence="6">
    <location>
        <begin position="1017"/>
        <end position="1229"/>
    </location>
</feature>
<dbReference type="Gene3D" id="1.10.287.1490">
    <property type="match status" value="1"/>
</dbReference>
<dbReference type="InterPro" id="IPR027640">
    <property type="entry name" value="Kinesin-like_fam"/>
</dbReference>
<dbReference type="InterPro" id="IPR019821">
    <property type="entry name" value="Kinesin_motor_CS"/>
</dbReference>
<evidence type="ECO:0000256" key="2">
    <source>
        <dbReference type="ARBA" id="ARBA00022840"/>
    </source>
</evidence>
<protein>
    <submittedName>
        <fullName evidence="9">Centromeric protein E</fullName>
    </submittedName>
</protein>
<evidence type="ECO:0000256" key="6">
    <source>
        <dbReference type="SAM" id="Coils"/>
    </source>
</evidence>
<evidence type="ECO:0000256" key="3">
    <source>
        <dbReference type="ARBA" id="ARBA00023054"/>
    </source>
</evidence>
<dbReference type="GO" id="GO:0008017">
    <property type="term" value="F:microtubule binding"/>
    <property type="evidence" value="ECO:0007669"/>
    <property type="project" value="InterPro"/>
</dbReference>
<dbReference type="GO" id="GO:0003777">
    <property type="term" value="F:microtubule motor activity"/>
    <property type="evidence" value="ECO:0007669"/>
    <property type="project" value="InterPro"/>
</dbReference>
<evidence type="ECO:0000313" key="10">
    <source>
        <dbReference type="Proteomes" id="UP000198406"/>
    </source>
</evidence>
<dbReference type="PANTHER" id="PTHR47968:SF75">
    <property type="entry name" value="CENTROMERE-ASSOCIATED PROTEIN E"/>
    <property type="match status" value="1"/>
</dbReference>
<comment type="similarity">
    <text evidence="5">Belongs to the TRAFAC class myosin-kinesin ATPase superfamily. Kinesin family.</text>
</comment>
<evidence type="ECO:0000259" key="8">
    <source>
        <dbReference type="PROSITE" id="PS50067"/>
    </source>
</evidence>
<feature type="coiled-coil region" evidence="6">
    <location>
        <begin position="929"/>
        <end position="991"/>
    </location>
</feature>
<keyword evidence="10" id="KW-1185">Reference proteome</keyword>
<dbReference type="GO" id="GO:0005524">
    <property type="term" value="F:ATP binding"/>
    <property type="evidence" value="ECO:0007669"/>
    <property type="project" value="UniProtKB-UniRule"/>
</dbReference>
<gene>
    <name evidence="9" type="ORF">FisN_8Hh301</name>
</gene>
<dbReference type="PANTHER" id="PTHR47968">
    <property type="entry name" value="CENTROMERE PROTEIN E"/>
    <property type="match status" value="1"/>
</dbReference>
<dbReference type="EMBL" id="BDSP01000231">
    <property type="protein sequence ID" value="GAX25796.1"/>
    <property type="molecule type" value="Genomic_DNA"/>
</dbReference>